<evidence type="ECO:0000313" key="2">
    <source>
        <dbReference type="Proteomes" id="UP000019149"/>
    </source>
</evidence>
<dbReference type="CTD" id="36339732"/>
<gene>
    <name evidence="1" type="ORF">EGR_04017</name>
</gene>
<dbReference type="KEGG" id="egl:EGR_04017"/>
<dbReference type="AlphaFoldDB" id="W6V4Q2"/>
<keyword evidence="2" id="KW-1185">Reference proteome</keyword>
<dbReference type="GeneID" id="36339732"/>
<organism evidence="1 2">
    <name type="scientific">Echinococcus granulosus</name>
    <name type="common">Hydatid tapeworm</name>
    <dbReference type="NCBI Taxonomy" id="6210"/>
    <lineage>
        <taxon>Eukaryota</taxon>
        <taxon>Metazoa</taxon>
        <taxon>Spiralia</taxon>
        <taxon>Lophotrochozoa</taxon>
        <taxon>Platyhelminthes</taxon>
        <taxon>Cestoda</taxon>
        <taxon>Eucestoda</taxon>
        <taxon>Cyclophyllidea</taxon>
        <taxon>Taeniidae</taxon>
        <taxon>Echinococcus</taxon>
        <taxon>Echinococcus granulosus group</taxon>
    </lineage>
</organism>
<sequence>MSDSISLITLRTDEDFFSNYDEELGGLGALQYHLGKNKG</sequence>
<dbReference type="Proteomes" id="UP000019149">
    <property type="component" value="Unassembled WGS sequence"/>
</dbReference>
<name>W6V4Q2_ECHGR</name>
<evidence type="ECO:0000313" key="1">
    <source>
        <dbReference type="EMBL" id="EUB61169.1"/>
    </source>
</evidence>
<proteinExistence type="predicted"/>
<accession>W6V4Q2</accession>
<protein>
    <submittedName>
        <fullName evidence="1">Uncharacterized protein</fullName>
    </submittedName>
</protein>
<comment type="caution">
    <text evidence="1">The sequence shown here is derived from an EMBL/GenBank/DDBJ whole genome shotgun (WGS) entry which is preliminary data.</text>
</comment>
<dbReference type="RefSeq" id="XP_024352365.1">
    <property type="nucleotide sequence ID" value="XM_024493266.1"/>
</dbReference>
<dbReference type="EMBL" id="APAU02000023">
    <property type="protein sequence ID" value="EUB61169.1"/>
    <property type="molecule type" value="Genomic_DNA"/>
</dbReference>
<reference evidence="1 2" key="1">
    <citation type="journal article" date="2013" name="Nat. Genet.">
        <title>The genome of the hydatid tapeworm Echinococcus granulosus.</title>
        <authorList>
            <person name="Zheng H."/>
            <person name="Zhang W."/>
            <person name="Zhang L."/>
            <person name="Zhang Z."/>
            <person name="Li J."/>
            <person name="Lu G."/>
            <person name="Zhu Y."/>
            <person name="Wang Y."/>
            <person name="Huang Y."/>
            <person name="Liu J."/>
            <person name="Kang H."/>
            <person name="Chen J."/>
            <person name="Wang L."/>
            <person name="Chen A."/>
            <person name="Yu S."/>
            <person name="Gao Z."/>
            <person name="Jin L."/>
            <person name="Gu W."/>
            <person name="Wang Z."/>
            <person name="Zhao L."/>
            <person name="Shi B."/>
            <person name="Wen H."/>
            <person name="Lin R."/>
            <person name="Jones M.K."/>
            <person name="Brejova B."/>
            <person name="Vinar T."/>
            <person name="Zhao G."/>
            <person name="McManus D.P."/>
            <person name="Chen Z."/>
            <person name="Zhou Y."/>
            <person name="Wang S."/>
        </authorList>
    </citation>
    <scope>NUCLEOTIDE SEQUENCE [LARGE SCALE GENOMIC DNA]</scope>
</reference>